<evidence type="ECO:0000313" key="2">
    <source>
        <dbReference type="Proteomes" id="UP001235547"/>
    </source>
</evidence>
<accession>A0ABY8D676</accession>
<keyword evidence="2" id="KW-1185">Reference proteome</keyword>
<protein>
    <submittedName>
        <fullName evidence="1">Uncharacterized protein</fullName>
    </submittedName>
</protein>
<dbReference type="EMBL" id="CP120371">
    <property type="protein sequence ID" value="WEX84641.1"/>
    <property type="molecule type" value="Genomic_DNA"/>
</dbReference>
<organism evidence="1 2">
    <name type="scientific">Sinorhizobium numidicum</name>
    <dbReference type="NCBI Taxonomy" id="680248"/>
    <lineage>
        <taxon>Bacteria</taxon>
        <taxon>Pseudomonadati</taxon>
        <taxon>Pseudomonadota</taxon>
        <taxon>Alphaproteobacteria</taxon>
        <taxon>Hyphomicrobiales</taxon>
        <taxon>Rhizobiaceae</taxon>
        <taxon>Sinorhizobium/Ensifer group</taxon>
        <taxon>Sinorhizobium</taxon>
    </lineage>
</organism>
<name>A0ABY8D676_9HYPH</name>
<dbReference type="Proteomes" id="UP001235547">
    <property type="component" value="Chromosome 1"/>
</dbReference>
<dbReference type="RefSeq" id="WP_280735560.1">
    <property type="nucleotide sequence ID" value="NZ_CP120368.1"/>
</dbReference>
<evidence type="ECO:0000313" key="1">
    <source>
        <dbReference type="EMBL" id="WEX84641.1"/>
    </source>
</evidence>
<reference evidence="1 2" key="1">
    <citation type="submission" date="2023-03" db="EMBL/GenBank/DDBJ databases">
        <authorList>
            <person name="Kaur S."/>
            <person name="Espinosa-Saiz D."/>
            <person name="Velazquez E."/>
            <person name="Menendez E."/>
            <person name="diCenzo G.C."/>
        </authorList>
    </citation>
    <scope>NUCLEOTIDE SEQUENCE [LARGE SCALE GENOMIC DNA]</scope>
    <source>
        <strain evidence="1 2">LMG 27395</strain>
    </source>
</reference>
<proteinExistence type="predicted"/>
<sequence>MTKRQIAEALIASGISLRALQVGFEILSEIGAEGHARIGSRALAERLRIGRHDVRDLVREVEATGVIRSRFDGSHKIFEVRHAV</sequence>
<gene>
    <name evidence="1" type="ORF">PYH38_003539</name>
</gene>